<dbReference type="EC" id="5.1.3.13" evidence="3 7"/>
<evidence type="ECO:0000313" key="11">
    <source>
        <dbReference type="Proteomes" id="UP000290037"/>
    </source>
</evidence>
<feature type="active site" description="Proton acceptor" evidence="5">
    <location>
        <position position="77"/>
    </location>
</feature>
<dbReference type="GO" id="GO:0008830">
    <property type="term" value="F:dTDP-4-dehydrorhamnose 3,5-epimerase activity"/>
    <property type="evidence" value="ECO:0007669"/>
    <property type="project" value="UniProtKB-UniRule"/>
</dbReference>
<gene>
    <name evidence="8" type="ORF">DSM01_3215</name>
    <name evidence="9" type="ORF">SAMN04487999_0647</name>
</gene>
<evidence type="ECO:0000313" key="10">
    <source>
        <dbReference type="Proteomes" id="UP000184240"/>
    </source>
</evidence>
<evidence type="ECO:0000256" key="3">
    <source>
        <dbReference type="ARBA" id="ARBA00012098"/>
    </source>
</evidence>
<comment type="catalytic activity">
    <reaction evidence="1 7">
        <text>dTDP-4-dehydro-6-deoxy-alpha-D-glucose = dTDP-4-dehydro-beta-L-rhamnose</text>
        <dbReference type="Rhea" id="RHEA:16969"/>
        <dbReference type="ChEBI" id="CHEBI:57649"/>
        <dbReference type="ChEBI" id="CHEBI:62830"/>
        <dbReference type="EC" id="5.1.3.13"/>
    </reaction>
</comment>
<dbReference type="InterPro" id="IPR014710">
    <property type="entry name" value="RmlC-like_jellyroll"/>
</dbReference>
<reference evidence="8 11" key="3">
    <citation type="submission" date="2018-07" db="EMBL/GenBank/DDBJ databases">
        <title>Leeuwenhoekiella genomics.</title>
        <authorList>
            <person name="Tahon G."/>
            <person name="Willems A."/>
        </authorList>
    </citation>
    <scope>NUCLEOTIDE SEQUENCE [LARGE SCALE GENOMIC DNA]</scope>
    <source>
        <strain evidence="8 11">LMG 24856</strain>
    </source>
</reference>
<dbReference type="GO" id="GO:0005829">
    <property type="term" value="C:cytosol"/>
    <property type="evidence" value="ECO:0007669"/>
    <property type="project" value="TreeGrafter"/>
</dbReference>
<dbReference type="EMBL" id="QOVN01000009">
    <property type="protein sequence ID" value="RXG27141.1"/>
    <property type="molecule type" value="Genomic_DNA"/>
</dbReference>
<evidence type="ECO:0000256" key="1">
    <source>
        <dbReference type="ARBA" id="ARBA00001298"/>
    </source>
</evidence>
<comment type="pathway">
    <text evidence="7">Carbohydrate biosynthesis; dTDP-L-rhamnose biosynthesis.</text>
</comment>
<comment type="subunit">
    <text evidence="7">Homodimer.</text>
</comment>
<sequence>MLTGSIYFNVPQGTSMHFERCPIPEVILCTPKLHTDARGYFMESFRQDALDAFLGFAINFCQDNESQSRYGVVRGLHYQQAPYAQTKLVRVLHGRILDVAVDLRQEASTFGQHVAVVLDAQNKQQLLIPKGFAHGFAVLSSTAVVAYKSDAYYAPKAERGVYYGDTQLNINWQLPVDTHQLSSKDQAWPSLAEAEVFDSNTSLYR</sequence>
<dbReference type="EMBL" id="FQXT01000001">
    <property type="protein sequence ID" value="SHH61428.1"/>
    <property type="molecule type" value="Genomic_DNA"/>
</dbReference>
<dbReference type="PANTHER" id="PTHR21047">
    <property type="entry name" value="DTDP-6-DEOXY-D-GLUCOSE-3,5 EPIMERASE"/>
    <property type="match status" value="1"/>
</dbReference>
<dbReference type="Proteomes" id="UP000184240">
    <property type="component" value="Unassembled WGS sequence"/>
</dbReference>
<accession>A0A1M5UEV3</accession>
<keyword evidence="11" id="KW-1185">Reference proteome</keyword>
<keyword evidence="7" id="KW-0413">Isomerase</keyword>
<dbReference type="UniPathway" id="UPA00124"/>
<proteinExistence type="inferred from homology"/>
<dbReference type="Pfam" id="PF00908">
    <property type="entry name" value="dTDP_sugar_isom"/>
    <property type="match status" value="1"/>
</dbReference>
<dbReference type="PANTHER" id="PTHR21047:SF2">
    <property type="entry name" value="THYMIDINE DIPHOSPHO-4-KETO-RHAMNOSE 3,5-EPIMERASE"/>
    <property type="match status" value="1"/>
</dbReference>
<reference evidence="10" key="1">
    <citation type="submission" date="2016-11" db="EMBL/GenBank/DDBJ databases">
        <authorList>
            <person name="Varghese N."/>
            <person name="Submissions S."/>
        </authorList>
    </citation>
    <scope>NUCLEOTIDE SEQUENCE [LARGE SCALE GENOMIC DNA]</scope>
    <source>
        <strain evidence="10">DSM 19859</strain>
    </source>
</reference>
<evidence type="ECO:0000256" key="4">
    <source>
        <dbReference type="ARBA" id="ARBA00019595"/>
    </source>
</evidence>
<dbReference type="STRING" id="573501.SAMN04487999_0647"/>
<dbReference type="GO" id="GO:0019305">
    <property type="term" value="P:dTDP-rhamnose biosynthetic process"/>
    <property type="evidence" value="ECO:0007669"/>
    <property type="project" value="UniProtKB-UniRule"/>
</dbReference>
<organism evidence="9 10">
    <name type="scientific">Leeuwenhoekiella palythoae</name>
    <dbReference type="NCBI Taxonomy" id="573501"/>
    <lineage>
        <taxon>Bacteria</taxon>
        <taxon>Pseudomonadati</taxon>
        <taxon>Bacteroidota</taxon>
        <taxon>Flavobacteriia</taxon>
        <taxon>Flavobacteriales</taxon>
        <taxon>Flavobacteriaceae</taxon>
        <taxon>Leeuwenhoekiella</taxon>
    </lineage>
</organism>
<feature type="site" description="Participates in a stacking interaction with the thymidine ring of dTDP-4-oxo-6-deoxyglucose" evidence="6">
    <location>
        <position position="153"/>
    </location>
</feature>
<dbReference type="Proteomes" id="UP000290037">
    <property type="component" value="Unassembled WGS sequence"/>
</dbReference>
<feature type="active site" description="Proton donor" evidence="5">
    <location>
        <position position="147"/>
    </location>
</feature>
<comment type="function">
    <text evidence="2 7">Catalyzes the epimerization of the C3' and C5'positions of dTDP-6-deoxy-D-xylo-4-hexulose, forming dTDP-6-deoxy-L-lyxo-4-hexulose.</text>
</comment>
<evidence type="ECO:0000256" key="7">
    <source>
        <dbReference type="RuleBase" id="RU364069"/>
    </source>
</evidence>
<dbReference type="SUPFAM" id="SSF51182">
    <property type="entry name" value="RmlC-like cupins"/>
    <property type="match status" value="1"/>
</dbReference>
<evidence type="ECO:0000313" key="8">
    <source>
        <dbReference type="EMBL" id="RXG27141.1"/>
    </source>
</evidence>
<reference evidence="9" key="2">
    <citation type="submission" date="2016-11" db="EMBL/GenBank/DDBJ databases">
        <authorList>
            <person name="Jaros S."/>
            <person name="Januszkiewicz K."/>
            <person name="Wedrychowicz H."/>
        </authorList>
    </citation>
    <scope>NUCLEOTIDE SEQUENCE [LARGE SCALE GENOMIC DNA]</scope>
    <source>
        <strain evidence="9">DSM 19859</strain>
    </source>
</reference>
<dbReference type="InterPro" id="IPR011051">
    <property type="entry name" value="RmlC_Cupin_sf"/>
</dbReference>
<evidence type="ECO:0000256" key="5">
    <source>
        <dbReference type="PIRSR" id="PIRSR600888-1"/>
    </source>
</evidence>
<evidence type="ECO:0000256" key="2">
    <source>
        <dbReference type="ARBA" id="ARBA00001997"/>
    </source>
</evidence>
<dbReference type="Gene3D" id="2.60.120.10">
    <property type="entry name" value="Jelly Rolls"/>
    <property type="match status" value="1"/>
</dbReference>
<dbReference type="GO" id="GO:0000271">
    <property type="term" value="P:polysaccharide biosynthetic process"/>
    <property type="evidence" value="ECO:0007669"/>
    <property type="project" value="TreeGrafter"/>
</dbReference>
<dbReference type="NCBIfam" id="TIGR01221">
    <property type="entry name" value="rmlC"/>
    <property type="match status" value="1"/>
</dbReference>
<evidence type="ECO:0000256" key="6">
    <source>
        <dbReference type="PIRSR" id="PIRSR600888-3"/>
    </source>
</evidence>
<dbReference type="CDD" id="cd00438">
    <property type="entry name" value="cupin_RmlC"/>
    <property type="match status" value="1"/>
</dbReference>
<evidence type="ECO:0000313" key="9">
    <source>
        <dbReference type="EMBL" id="SHH61428.1"/>
    </source>
</evidence>
<dbReference type="InterPro" id="IPR000888">
    <property type="entry name" value="RmlC-like"/>
</dbReference>
<comment type="similarity">
    <text evidence="7">Belongs to the dTDP-4-dehydrorhamnose 3,5-epimerase family.</text>
</comment>
<dbReference type="AlphaFoldDB" id="A0A1M5UEV3"/>
<name>A0A1M5UEV3_9FLAO</name>
<protein>
    <recommendedName>
        <fullName evidence="4 7">dTDP-4-dehydrorhamnose 3,5-epimerase</fullName>
        <ecNumber evidence="3 7">5.1.3.13</ecNumber>
    </recommendedName>
    <alternativeName>
        <fullName evidence="7">Thymidine diphospho-4-keto-rhamnose 3,5-epimerase</fullName>
    </alternativeName>
</protein>